<dbReference type="GO" id="GO:0015341">
    <property type="term" value="F:zinc efflux antiporter activity"/>
    <property type="evidence" value="ECO:0007669"/>
    <property type="project" value="TreeGrafter"/>
</dbReference>
<keyword evidence="2" id="KW-0813">Transport</keyword>
<feature type="transmembrane region" description="Helical" evidence="6">
    <location>
        <begin position="106"/>
        <end position="130"/>
    </location>
</feature>
<dbReference type="SUPFAM" id="SSF161111">
    <property type="entry name" value="Cation efflux protein transmembrane domain-like"/>
    <property type="match status" value="1"/>
</dbReference>
<feature type="transmembrane region" description="Helical" evidence="6">
    <location>
        <begin position="7"/>
        <end position="28"/>
    </location>
</feature>
<dbReference type="PANTHER" id="PTHR43840:SF15">
    <property type="entry name" value="MITOCHONDRIAL METAL TRANSPORTER 1-RELATED"/>
    <property type="match status" value="1"/>
</dbReference>
<dbReference type="InterPro" id="IPR027469">
    <property type="entry name" value="Cation_efflux_TMD_sf"/>
</dbReference>
<dbReference type="AlphaFoldDB" id="A0A923L992"/>
<gene>
    <name evidence="8" type="ORF">H8S44_00255</name>
</gene>
<dbReference type="GO" id="GO:0006882">
    <property type="term" value="P:intracellular zinc ion homeostasis"/>
    <property type="evidence" value="ECO:0007669"/>
    <property type="project" value="TreeGrafter"/>
</dbReference>
<dbReference type="Proteomes" id="UP000649345">
    <property type="component" value="Unassembled WGS sequence"/>
</dbReference>
<keyword evidence="9" id="KW-1185">Reference proteome</keyword>
<dbReference type="GO" id="GO:0005886">
    <property type="term" value="C:plasma membrane"/>
    <property type="evidence" value="ECO:0007669"/>
    <property type="project" value="TreeGrafter"/>
</dbReference>
<dbReference type="Gene3D" id="1.20.1510.10">
    <property type="entry name" value="Cation efflux protein transmembrane domain"/>
    <property type="match status" value="1"/>
</dbReference>
<reference evidence="8" key="1">
    <citation type="submission" date="2020-08" db="EMBL/GenBank/DDBJ databases">
        <title>Genome public.</title>
        <authorList>
            <person name="Liu C."/>
            <person name="Sun Q."/>
        </authorList>
    </citation>
    <scope>NUCLEOTIDE SEQUENCE</scope>
    <source>
        <strain evidence="8">NSJ-68</strain>
    </source>
</reference>
<protein>
    <submittedName>
        <fullName evidence="8">Cation transporter</fullName>
    </submittedName>
</protein>
<evidence type="ECO:0000256" key="5">
    <source>
        <dbReference type="ARBA" id="ARBA00023136"/>
    </source>
</evidence>
<evidence type="ECO:0000256" key="4">
    <source>
        <dbReference type="ARBA" id="ARBA00022989"/>
    </source>
</evidence>
<evidence type="ECO:0000313" key="9">
    <source>
        <dbReference type="Proteomes" id="UP000649345"/>
    </source>
</evidence>
<proteinExistence type="predicted"/>
<dbReference type="GO" id="GO:0015093">
    <property type="term" value="F:ferrous iron transmembrane transporter activity"/>
    <property type="evidence" value="ECO:0007669"/>
    <property type="project" value="TreeGrafter"/>
</dbReference>
<evidence type="ECO:0000256" key="1">
    <source>
        <dbReference type="ARBA" id="ARBA00004141"/>
    </source>
</evidence>
<dbReference type="InterPro" id="IPR050291">
    <property type="entry name" value="CDF_Transporter"/>
</dbReference>
<evidence type="ECO:0000256" key="2">
    <source>
        <dbReference type="ARBA" id="ARBA00022448"/>
    </source>
</evidence>
<feature type="transmembrane region" description="Helical" evidence="6">
    <location>
        <begin position="34"/>
        <end position="59"/>
    </location>
</feature>
<dbReference type="InterPro" id="IPR058533">
    <property type="entry name" value="Cation_efflux_TM"/>
</dbReference>
<keyword evidence="5 6" id="KW-0472">Membrane</keyword>
<comment type="caution">
    <text evidence="8">The sequence shown here is derived from an EMBL/GenBank/DDBJ whole genome shotgun (WGS) entry which is preliminary data.</text>
</comment>
<accession>A0A923L992</accession>
<comment type="subcellular location">
    <subcellularLocation>
        <location evidence="1">Membrane</location>
        <topology evidence="1">Multi-pass membrane protein</topology>
    </subcellularLocation>
</comment>
<feature type="transmembrane region" description="Helical" evidence="6">
    <location>
        <begin position="71"/>
        <end position="94"/>
    </location>
</feature>
<feature type="transmembrane region" description="Helical" evidence="6">
    <location>
        <begin position="151"/>
        <end position="170"/>
    </location>
</feature>
<sequence>MKIEKGIMRVSLVASILVAVAEGIMAYYLHSKTILMDCVFACFDLLMMCPLLALIPYLYKPVSEERPYGFAQVESLFVCIKYGVLFAVIINLIWENVKVIIAGGHIINAGVVVVFEFILSVFSVFIFLLLRHFSEKYSSMIIKSELYMWKVDIISTCSILCAFAAQLVLVNTQAGFIIPYIDSGVAITIAVFMLKEPLVEIKRNLKELILFAPKEEVMEEIRMAVEKAMADFSYQLAFLDVIQTGRKTWVEIYVKGKDDIICVHDFKMIRKKVLESLNKKFDQIYVEVIPELEKSEQTV</sequence>
<feature type="transmembrane region" description="Helical" evidence="6">
    <location>
        <begin position="176"/>
        <end position="194"/>
    </location>
</feature>
<name>A0A923L992_9FIRM</name>
<evidence type="ECO:0000259" key="7">
    <source>
        <dbReference type="Pfam" id="PF01545"/>
    </source>
</evidence>
<keyword evidence="3 6" id="KW-0812">Transmembrane</keyword>
<organism evidence="8 9">
    <name type="scientific">Anaerosacchariphilus hominis</name>
    <dbReference type="NCBI Taxonomy" id="2763017"/>
    <lineage>
        <taxon>Bacteria</taxon>
        <taxon>Bacillati</taxon>
        <taxon>Bacillota</taxon>
        <taxon>Clostridia</taxon>
        <taxon>Lachnospirales</taxon>
        <taxon>Lachnospiraceae</taxon>
        <taxon>Anaerosacchariphilus</taxon>
    </lineage>
</organism>
<evidence type="ECO:0000313" key="8">
    <source>
        <dbReference type="EMBL" id="MBC5658219.1"/>
    </source>
</evidence>
<dbReference type="GO" id="GO:0015086">
    <property type="term" value="F:cadmium ion transmembrane transporter activity"/>
    <property type="evidence" value="ECO:0007669"/>
    <property type="project" value="TreeGrafter"/>
</dbReference>
<dbReference type="PANTHER" id="PTHR43840">
    <property type="entry name" value="MITOCHONDRIAL METAL TRANSPORTER 1-RELATED"/>
    <property type="match status" value="1"/>
</dbReference>
<dbReference type="Pfam" id="PF01545">
    <property type="entry name" value="Cation_efflux"/>
    <property type="match status" value="1"/>
</dbReference>
<feature type="domain" description="Cation efflux protein transmembrane" evidence="7">
    <location>
        <begin position="9"/>
        <end position="209"/>
    </location>
</feature>
<evidence type="ECO:0000256" key="3">
    <source>
        <dbReference type="ARBA" id="ARBA00022692"/>
    </source>
</evidence>
<evidence type="ECO:0000256" key="6">
    <source>
        <dbReference type="SAM" id="Phobius"/>
    </source>
</evidence>
<keyword evidence="4 6" id="KW-1133">Transmembrane helix</keyword>
<dbReference type="EMBL" id="JACOOR010000001">
    <property type="protein sequence ID" value="MBC5658219.1"/>
    <property type="molecule type" value="Genomic_DNA"/>
</dbReference>